<comment type="caution">
    <text evidence="3">The sequence shown here is derived from an EMBL/GenBank/DDBJ whole genome shotgun (WGS) entry which is preliminary data.</text>
</comment>
<feature type="compositionally biased region" description="Basic and acidic residues" evidence="1">
    <location>
        <begin position="152"/>
        <end position="171"/>
    </location>
</feature>
<feature type="compositionally biased region" description="Low complexity" evidence="1">
    <location>
        <begin position="357"/>
        <end position="381"/>
    </location>
</feature>
<evidence type="ECO:0000259" key="2">
    <source>
        <dbReference type="Pfam" id="PF26130"/>
    </source>
</evidence>
<dbReference type="EMBL" id="LNRQ01000001">
    <property type="protein sequence ID" value="KZN08463.1"/>
    <property type="molecule type" value="Genomic_DNA"/>
</dbReference>
<accession>A0A162B0G7</accession>
<feature type="compositionally biased region" description="Acidic residues" evidence="1">
    <location>
        <begin position="117"/>
        <end position="132"/>
    </location>
</feature>
<feature type="region of interest" description="Disordered" evidence="1">
    <location>
        <begin position="223"/>
        <end position="245"/>
    </location>
</feature>
<dbReference type="AlphaFoldDB" id="A0A162B0G7"/>
<organism evidence="3">
    <name type="scientific">Daucus carota subsp. sativus</name>
    <name type="common">Carrot</name>
    <dbReference type="NCBI Taxonomy" id="79200"/>
    <lineage>
        <taxon>Eukaryota</taxon>
        <taxon>Viridiplantae</taxon>
        <taxon>Streptophyta</taxon>
        <taxon>Embryophyta</taxon>
        <taxon>Tracheophyta</taxon>
        <taxon>Spermatophyta</taxon>
        <taxon>Magnoliopsida</taxon>
        <taxon>eudicotyledons</taxon>
        <taxon>Gunneridae</taxon>
        <taxon>Pentapetalae</taxon>
        <taxon>asterids</taxon>
        <taxon>campanulids</taxon>
        <taxon>Apiales</taxon>
        <taxon>Apiaceae</taxon>
        <taxon>Apioideae</taxon>
        <taxon>Scandiceae</taxon>
        <taxon>Daucinae</taxon>
        <taxon>Daucus</taxon>
        <taxon>Daucus sect. Daucus</taxon>
    </lineage>
</organism>
<reference evidence="3" key="1">
    <citation type="journal article" date="2016" name="Nat. Genet.">
        <title>A high-quality carrot genome assembly provides new insights into carotenoid accumulation and asterid genome evolution.</title>
        <authorList>
            <person name="Iorizzo M."/>
            <person name="Ellison S."/>
            <person name="Senalik D."/>
            <person name="Zeng P."/>
            <person name="Satapoomin P."/>
            <person name="Huang J."/>
            <person name="Bowman M."/>
            <person name="Iovene M."/>
            <person name="Sanseverino W."/>
            <person name="Cavagnaro P."/>
            <person name="Yildiz M."/>
            <person name="Macko-Podgorni A."/>
            <person name="Moranska E."/>
            <person name="Grzebelus E."/>
            <person name="Grzebelus D."/>
            <person name="Ashrafi H."/>
            <person name="Zheng Z."/>
            <person name="Cheng S."/>
            <person name="Spooner D."/>
            <person name="Van Deynze A."/>
            <person name="Simon P."/>
        </authorList>
    </citation>
    <scope>NUCLEOTIDE SEQUENCE [LARGE SCALE GENOMIC DNA]</scope>
    <source>
        <tissue evidence="3">Leaf</tissue>
    </source>
</reference>
<feature type="domain" description="PB1-like" evidence="2">
    <location>
        <begin position="4"/>
        <end position="94"/>
    </location>
</feature>
<feature type="region of interest" description="Disordered" evidence="1">
    <location>
        <begin position="353"/>
        <end position="381"/>
    </location>
</feature>
<evidence type="ECO:0000313" key="3">
    <source>
        <dbReference type="EMBL" id="KZN08463.1"/>
    </source>
</evidence>
<evidence type="ECO:0000256" key="1">
    <source>
        <dbReference type="SAM" id="MobiDB-lite"/>
    </source>
</evidence>
<name>A0A162B0G7_DAUCS</name>
<protein>
    <recommendedName>
        <fullName evidence="2">PB1-like domain-containing protein</fullName>
    </recommendedName>
</protein>
<proteinExistence type="predicted"/>
<feature type="region of interest" description="Disordered" evidence="1">
    <location>
        <begin position="272"/>
        <end position="296"/>
    </location>
</feature>
<feature type="region of interest" description="Disordered" evidence="1">
    <location>
        <begin position="105"/>
        <end position="179"/>
    </location>
</feature>
<feature type="compositionally biased region" description="Basic and acidic residues" evidence="1">
    <location>
        <begin position="105"/>
        <end position="116"/>
    </location>
</feature>
<dbReference type="Gramene" id="KZN08463">
    <property type="protein sequence ID" value="KZN08463"/>
    <property type="gene ID" value="DCAR_001009"/>
</dbReference>
<sequence length="381" mass="41435">MAEKLVNVRYNYDGTFNKTSYSGGKSIIINCQDVDEFSYTVALENVKDCLNCTEIGGLYVLNGKPQQWKLLKCDSDLLQLVDACESGGDINIYVDCVVDKECKPLEPGEKKDRDDPEYVVENETGDESDDTSEGIKSVQKRKAIPGPRTRSRANDKDLGDKDPVDPIDKGKKVAAASTKSAKLIKPTCSKLLKQGDNSAPSGTIAAYMALRERQKQNLEAEMRREDVGDTDLQNGSEGEEVEAGNMESVEKITKEGNDAAELVPKKKKNRPDWLVGRQGKTAASTETPVDPVTQSTVEELHTKIAQLESEMEAKVNTKVQHNMAWLLKKLGEANPGLKVDITHDFCATVSSDGDEFGTPITPGTASGTAPGTTRGTTDSLI</sequence>
<dbReference type="Pfam" id="PF26130">
    <property type="entry name" value="PB1-like"/>
    <property type="match status" value="1"/>
</dbReference>
<gene>
    <name evidence="3" type="ORF">DCAR_001009</name>
</gene>
<dbReference type="InterPro" id="IPR058594">
    <property type="entry name" value="PB1-like_dom_pln"/>
</dbReference>
<feature type="compositionally biased region" description="Polar residues" evidence="1">
    <location>
        <begin position="281"/>
        <end position="296"/>
    </location>
</feature>